<accession>A0A401Z323</accession>
<proteinExistence type="predicted"/>
<feature type="region of interest" description="Disordered" evidence="1">
    <location>
        <begin position="1"/>
        <end position="45"/>
    </location>
</feature>
<comment type="caution">
    <text evidence="3">The sequence shown here is derived from an EMBL/GenBank/DDBJ whole genome shotgun (WGS) entry which is preliminary data.</text>
</comment>
<dbReference type="Pfam" id="PF13560">
    <property type="entry name" value="HTH_31"/>
    <property type="match status" value="1"/>
</dbReference>
<dbReference type="OrthoDB" id="3504495at2"/>
<dbReference type="AlphaFoldDB" id="A0A401Z323"/>
<organism evidence="3 4">
    <name type="scientific">Embleya hyalina</name>
    <dbReference type="NCBI Taxonomy" id="516124"/>
    <lineage>
        <taxon>Bacteria</taxon>
        <taxon>Bacillati</taxon>
        <taxon>Actinomycetota</taxon>
        <taxon>Actinomycetes</taxon>
        <taxon>Kitasatosporales</taxon>
        <taxon>Streptomycetaceae</taxon>
        <taxon>Embleya</taxon>
    </lineage>
</organism>
<sequence length="238" mass="24919">MTAAPRPEDSTGAELRARASDSPAGDGGPDVASATPGTPVPRPVGSCHRELGLTLYRLRLERGLSLRVLARRLGYSSHSAFADFEKARRMPGEPLLVAYERLFELPHGLLLELRARALAERAAWLTAIRESTVPGGTETLGTPTLDTSARSPAAPAAPPRPPASPGADPTGTPDRSVTRVNRSERAEPPAPPDRTSRLAGFGRRPKAAGGLAGLGAAVVHFLGRRTGAAPGTRSIAKR</sequence>
<dbReference type="InterPro" id="IPR010982">
    <property type="entry name" value="Lambda_DNA-bd_dom_sf"/>
</dbReference>
<dbReference type="Gene3D" id="1.10.260.40">
    <property type="entry name" value="lambda repressor-like DNA-binding domains"/>
    <property type="match status" value="1"/>
</dbReference>
<evidence type="ECO:0000256" key="1">
    <source>
        <dbReference type="SAM" id="MobiDB-lite"/>
    </source>
</evidence>
<dbReference type="CDD" id="cd00093">
    <property type="entry name" value="HTH_XRE"/>
    <property type="match status" value="1"/>
</dbReference>
<feature type="compositionally biased region" description="Pro residues" evidence="1">
    <location>
        <begin position="155"/>
        <end position="164"/>
    </location>
</feature>
<dbReference type="RefSeq" id="WP_126642906.1">
    <property type="nucleotide sequence ID" value="NZ_BIFH01000047.1"/>
</dbReference>
<evidence type="ECO:0000259" key="2">
    <source>
        <dbReference type="PROSITE" id="PS50943"/>
    </source>
</evidence>
<name>A0A401Z323_9ACTN</name>
<dbReference type="GO" id="GO:0003677">
    <property type="term" value="F:DNA binding"/>
    <property type="evidence" value="ECO:0007669"/>
    <property type="project" value="InterPro"/>
</dbReference>
<protein>
    <recommendedName>
        <fullName evidence="2">HTH cro/C1-type domain-containing protein</fullName>
    </recommendedName>
</protein>
<dbReference type="InterPro" id="IPR001387">
    <property type="entry name" value="Cro/C1-type_HTH"/>
</dbReference>
<keyword evidence="4" id="KW-1185">Reference proteome</keyword>
<evidence type="ECO:0000313" key="3">
    <source>
        <dbReference type="EMBL" id="GCE01257.1"/>
    </source>
</evidence>
<feature type="domain" description="HTH cro/C1-type" evidence="2">
    <location>
        <begin position="55"/>
        <end position="110"/>
    </location>
</feature>
<dbReference type="SMART" id="SM00530">
    <property type="entry name" value="HTH_XRE"/>
    <property type="match status" value="1"/>
</dbReference>
<dbReference type="EMBL" id="BIFH01000047">
    <property type="protein sequence ID" value="GCE01257.1"/>
    <property type="molecule type" value="Genomic_DNA"/>
</dbReference>
<gene>
    <name evidence="3" type="ORF">EHYA_09021</name>
</gene>
<dbReference type="SUPFAM" id="SSF47413">
    <property type="entry name" value="lambda repressor-like DNA-binding domains"/>
    <property type="match status" value="1"/>
</dbReference>
<feature type="region of interest" description="Disordered" evidence="1">
    <location>
        <begin position="133"/>
        <end position="209"/>
    </location>
</feature>
<reference evidence="3 4" key="1">
    <citation type="submission" date="2018-12" db="EMBL/GenBank/DDBJ databases">
        <title>Draft genome sequence of Embleya hyalina NBRC 13850T.</title>
        <authorList>
            <person name="Komaki H."/>
            <person name="Hosoyama A."/>
            <person name="Kimura A."/>
            <person name="Ichikawa N."/>
            <person name="Tamura T."/>
        </authorList>
    </citation>
    <scope>NUCLEOTIDE SEQUENCE [LARGE SCALE GENOMIC DNA]</scope>
    <source>
        <strain evidence="3 4">NBRC 13850</strain>
    </source>
</reference>
<evidence type="ECO:0000313" key="4">
    <source>
        <dbReference type="Proteomes" id="UP000286931"/>
    </source>
</evidence>
<dbReference type="PROSITE" id="PS50943">
    <property type="entry name" value="HTH_CROC1"/>
    <property type="match status" value="1"/>
</dbReference>
<dbReference type="Proteomes" id="UP000286931">
    <property type="component" value="Unassembled WGS sequence"/>
</dbReference>
<feature type="compositionally biased region" description="Low complexity" evidence="1">
    <location>
        <begin position="133"/>
        <end position="154"/>
    </location>
</feature>